<evidence type="ECO:0000313" key="3">
    <source>
        <dbReference type="Proteomes" id="UP000019151"/>
    </source>
</evidence>
<dbReference type="KEGG" id="gba:J421_4895"/>
<dbReference type="SUPFAM" id="SSF46785">
    <property type="entry name" value="Winged helix' DNA-binding domain"/>
    <property type="match status" value="1"/>
</dbReference>
<dbReference type="InterPro" id="IPR017799">
    <property type="entry name" value="Tscrpt_reg_PadR_acidobac-type"/>
</dbReference>
<dbReference type="HOGENOM" id="CLU_063440_3_3_0"/>
<dbReference type="InterPro" id="IPR036388">
    <property type="entry name" value="WH-like_DNA-bd_sf"/>
</dbReference>
<dbReference type="EMBL" id="CP007129">
    <property type="protein sequence ID" value="AHG92430.1"/>
    <property type="molecule type" value="Genomic_DNA"/>
</dbReference>
<dbReference type="RefSeq" id="WP_025413772.1">
    <property type="nucleotide sequence ID" value="NZ_CP007129.1"/>
</dbReference>
<evidence type="ECO:0000313" key="2">
    <source>
        <dbReference type="EMBL" id="AHG92430.1"/>
    </source>
</evidence>
<reference evidence="2 3" key="1">
    <citation type="journal article" date="2014" name="Genome Announc.">
        <title>Genome Sequence and Methylome of Soil Bacterium Gemmatirosa kalamazoonensis KBS708T, a Member of the Rarely Cultivated Gemmatimonadetes Phylum.</title>
        <authorList>
            <person name="Debruyn J.M."/>
            <person name="Radosevich M."/>
            <person name="Wommack K.E."/>
            <person name="Polson S.W."/>
            <person name="Hauser L.J."/>
            <person name="Fawaz M.N."/>
            <person name="Korlach J."/>
            <person name="Tsai Y.C."/>
        </authorList>
    </citation>
    <scope>NUCLEOTIDE SEQUENCE [LARGE SCALE GENOMIC DNA]</scope>
    <source>
        <strain evidence="2 3">KBS708</strain>
        <plasmid evidence="3">Plasmid 1</plasmid>
    </source>
</reference>
<protein>
    <submittedName>
        <fullName evidence="2">Transcriptional regulator, PadR-family</fullName>
    </submittedName>
</protein>
<dbReference type="Pfam" id="PF03551">
    <property type="entry name" value="PadR"/>
    <property type="match status" value="1"/>
</dbReference>
<sequence>MAQNAMDLLQGTLDVLILRTLAWQSMHGYAVSRWIRERTDGALDIQDAPLYKALHRLEHDGSVTASWGVSENNRRARYYELTPRGRQRLGAEEATWRRYAEAVFRVLEPT</sequence>
<gene>
    <name evidence="2" type="ORF">J421_4895</name>
</gene>
<keyword evidence="3" id="KW-1185">Reference proteome</keyword>
<accession>W0RQ14</accession>
<dbReference type="InParanoid" id="W0RQ14"/>
<dbReference type="OrthoDB" id="9808017at2"/>
<dbReference type="InterPro" id="IPR005149">
    <property type="entry name" value="Tscrpt_reg_PadR_N"/>
</dbReference>
<dbReference type="Gene3D" id="1.10.10.10">
    <property type="entry name" value="Winged helix-like DNA-binding domain superfamily/Winged helix DNA-binding domain"/>
    <property type="match status" value="1"/>
</dbReference>
<dbReference type="NCBIfam" id="TIGR03433">
    <property type="entry name" value="padR_acidobact"/>
    <property type="match status" value="1"/>
</dbReference>
<dbReference type="PANTHER" id="PTHR33169">
    <property type="entry name" value="PADR-FAMILY TRANSCRIPTIONAL REGULATOR"/>
    <property type="match status" value="1"/>
</dbReference>
<dbReference type="InterPro" id="IPR036390">
    <property type="entry name" value="WH_DNA-bd_sf"/>
</dbReference>
<organism evidence="2 3">
    <name type="scientific">Gemmatirosa kalamazoonensis</name>
    <dbReference type="NCBI Taxonomy" id="861299"/>
    <lineage>
        <taxon>Bacteria</taxon>
        <taxon>Pseudomonadati</taxon>
        <taxon>Gemmatimonadota</taxon>
        <taxon>Gemmatimonadia</taxon>
        <taxon>Gemmatimonadales</taxon>
        <taxon>Gemmatimonadaceae</taxon>
        <taxon>Gemmatirosa</taxon>
    </lineage>
</organism>
<geneLocation type="plasmid" evidence="2 3">
    <name>1</name>
</geneLocation>
<dbReference type="Proteomes" id="UP000019151">
    <property type="component" value="Plasmid 1"/>
</dbReference>
<dbReference type="PANTHER" id="PTHR33169:SF14">
    <property type="entry name" value="TRANSCRIPTIONAL REGULATOR RV3488"/>
    <property type="match status" value="1"/>
</dbReference>
<dbReference type="InterPro" id="IPR052509">
    <property type="entry name" value="Metal_resp_DNA-bind_regulator"/>
</dbReference>
<keyword evidence="2" id="KW-0614">Plasmid</keyword>
<feature type="domain" description="Transcription regulator PadR N-terminal" evidence="1">
    <location>
        <begin position="17"/>
        <end position="90"/>
    </location>
</feature>
<name>W0RQ14_9BACT</name>
<dbReference type="AlphaFoldDB" id="W0RQ14"/>
<proteinExistence type="predicted"/>
<evidence type="ECO:0000259" key="1">
    <source>
        <dbReference type="Pfam" id="PF03551"/>
    </source>
</evidence>